<evidence type="ECO:0000313" key="3">
    <source>
        <dbReference type="EMBL" id="SMO94692.1"/>
    </source>
</evidence>
<dbReference type="InterPro" id="IPR018511">
    <property type="entry name" value="Hemolysin-typ_Ca-bd_CS"/>
</dbReference>
<reference evidence="3 4" key="1">
    <citation type="submission" date="2017-05" db="EMBL/GenBank/DDBJ databases">
        <authorList>
            <person name="Varghese N."/>
            <person name="Submissions S."/>
        </authorList>
    </citation>
    <scope>NUCLEOTIDE SEQUENCE [LARGE SCALE GENOMIC DNA]</scope>
    <source>
        <strain evidence="3 4">DSM 100094</strain>
    </source>
</reference>
<keyword evidence="4" id="KW-1185">Reference proteome</keyword>
<sequence>MPDTGPSRLLSVDAPSVLDLRAGQVQAIFAASVSDPDGVQQVTVYFDRPLATETGAYAFQIIHGWGADWADGSHSYAAQVLPHNIGGTLNITHVEITDNLGNRTTVSGPTLRGLGVDTSITIQSTDPDRTAPELTSLNLPDRVDLRNGNVMAEFWAAGSDVNQVSDIAIIFDRDIAVRYGSAGSYSFNNVTFSPGEVNGSAFREITAANYSGTVDIRQVWITDEYGNRRIYTNDQLRELGFDTSFELIGAQAPTPTTYVAAFPETITLREGQTANLALNFVGMTNHWVNYSYYTTTSGGTAGVGDIGATSGNGYLSVASTFPTTRQQSFSISAIRDGVMETTETAYLVIELSGNMTFPDGGTIQVVEIRITDDNRITGGAGRDVLYGTSGVDTLTGGSGNDVYHVTPGDLVIEAADGGIDTVHSAFSRAIEANVENLTLTGSGHINGSGNVLANLLVGNAGNNVLNGGVGTDTMRGGSGNDTYVVDNIGDVVSEGWNAGTDRVLSAINYTLGAHVENLVLTGAAHLNGTGNALANQILGNAGNNILNGGLGADTMQGGAGNDTYIVDIIGDRVVEGLNAGVDRVQSSVSFTLGANVENLTLTGMAHINGTGNVMANQIIGNAGNNLFFAGLGNDNVQGGAGNDTLHGGLGNDILIGGAGADRIIGGQGADRMTGSAGADVFVFQTLADSTTAVAGRDVITDFSFAQGDRIDLSALDARTNVAGNQAFSFIGTGGFTGNAGELAYRSVAGGTLIVADVNGDRIADLAILLDDSLTLNANSFIL</sequence>
<dbReference type="PROSITE" id="PS00330">
    <property type="entry name" value="HEMOLYSIN_CALCIUM"/>
    <property type="match status" value="2"/>
</dbReference>
<dbReference type="EMBL" id="FXTK01000021">
    <property type="protein sequence ID" value="SMO94692.1"/>
    <property type="molecule type" value="Genomic_DNA"/>
</dbReference>
<keyword evidence="2" id="KW-0964">Secreted</keyword>
<dbReference type="Pfam" id="PF00353">
    <property type="entry name" value="HemolysinCabind"/>
    <property type="match status" value="5"/>
</dbReference>
<evidence type="ECO:0000256" key="2">
    <source>
        <dbReference type="ARBA" id="ARBA00022525"/>
    </source>
</evidence>
<dbReference type="AlphaFoldDB" id="A0A521FET0"/>
<dbReference type="Gene3D" id="2.150.10.10">
    <property type="entry name" value="Serralysin-like metalloprotease, C-terminal"/>
    <property type="match status" value="4"/>
</dbReference>
<dbReference type="SUPFAM" id="SSF51120">
    <property type="entry name" value="beta-Roll"/>
    <property type="match status" value="3"/>
</dbReference>
<dbReference type="Proteomes" id="UP000319014">
    <property type="component" value="Unassembled WGS sequence"/>
</dbReference>
<evidence type="ECO:0000256" key="1">
    <source>
        <dbReference type="ARBA" id="ARBA00004613"/>
    </source>
</evidence>
<dbReference type="GO" id="GO:0005576">
    <property type="term" value="C:extracellular region"/>
    <property type="evidence" value="ECO:0007669"/>
    <property type="project" value="UniProtKB-SubCell"/>
</dbReference>
<dbReference type="RefSeq" id="WP_142664501.1">
    <property type="nucleotide sequence ID" value="NZ_FXTK01000021.1"/>
</dbReference>
<dbReference type="PANTHER" id="PTHR38340">
    <property type="entry name" value="S-LAYER PROTEIN"/>
    <property type="match status" value="1"/>
</dbReference>
<dbReference type="InterPro" id="IPR001343">
    <property type="entry name" value="Hemolysn_Ca-bd"/>
</dbReference>
<dbReference type="OrthoDB" id="7762442at2"/>
<gene>
    <name evidence="3" type="ORF">SAMN06265221_12143</name>
</gene>
<dbReference type="PANTHER" id="PTHR38340:SF1">
    <property type="entry name" value="S-LAYER PROTEIN"/>
    <property type="match status" value="1"/>
</dbReference>
<name>A0A521FET0_9RHOB</name>
<protein>
    <submittedName>
        <fullName evidence="3">Type I secretion C-terminal target domain (VC_A0849 subclass)</fullName>
    </submittedName>
</protein>
<comment type="subcellular location">
    <subcellularLocation>
        <location evidence="1">Secreted</location>
    </subcellularLocation>
</comment>
<proteinExistence type="predicted"/>
<dbReference type="InterPro" id="IPR050557">
    <property type="entry name" value="RTX_toxin/Mannuronan_C5-epim"/>
</dbReference>
<accession>A0A521FET0</accession>
<dbReference type="InterPro" id="IPR011049">
    <property type="entry name" value="Serralysin-like_metalloprot_C"/>
</dbReference>
<dbReference type="GO" id="GO:0005509">
    <property type="term" value="F:calcium ion binding"/>
    <property type="evidence" value="ECO:0007669"/>
    <property type="project" value="InterPro"/>
</dbReference>
<evidence type="ECO:0000313" key="4">
    <source>
        <dbReference type="Proteomes" id="UP000319014"/>
    </source>
</evidence>
<dbReference type="PRINTS" id="PR00313">
    <property type="entry name" value="CABNDNGRPT"/>
</dbReference>
<organism evidence="3 4">
    <name type="scientific">Paracoccus laeviglucosivorans</name>
    <dbReference type="NCBI Taxonomy" id="1197861"/>
    <lineage>
        <taxon>Bacteria</taxon>
        <taxon>Pseudomonadati</taxon>
        <taxon>Pseudomonadota</taxon>
        <taxon>Alphaproteobacteria</taxon>
        <taxon>Rhodobacterales</taxon>
        <taxon>Paracoccaceae</taxon>
        <taxon>Paracoccus</taxon>
    </lineage>
</organism>